<dbReference type="eggNOG" id="ENOG502ZCNI">
    <property type="taxonomic scope" value="Bacteria"/>
</dbReference>
<proteinExistence type="predicted"/>
<organism evidence="1 2">
    <name type="scientific">Enterococcus phoeniculicola ATCC BAA-412</name>
    <dbReference type="NCBI Taxonomy" id="1158610"/>
    <lineage>
        <taxon>Bacteria</taxon>
        <taxon>Bacillati</taxon>
        <taxon>Bacillota</taxon>
        <taxon>Bacilli</taxon>
        <taxon>Lactobacillales</taxon>
        <taxon>Enterococcaceae</taxon>
        <taxon>Enterococcus</taxon>
    </lineage>
</organism>
<name>R3W3I7_9ENTE</name>
<comment type="caution">
    <text evidence="1">The sequence shown here is derived from an EMBL/GenBank/DDBJ whole genome shotgun (WGS) entry which is preliminary data.</text>
</comment>
<evidence type="ECO:0000313" key="1">
    <source>
        <dbReference type="EMBL" id="EOL42011.1"/>
    </source>
</evidence>
<dbReference type="HOGENOM" id="CLU_171703_0_0_9"/>
<gene>
    <name evidence="1" type="ORF">UC3_02359</name>
</gene>
<evidence type="ECO:0000313" key="2">
    <source>
        <dbReference type="Proteomes" id="UP000013785"/>
    </source>
</evidence>
<dbReference type="AlphaFoldDB" id="R3W3I7"/>
<dbReference type="Proteomes" id="UP000013785">
    <property type="component" value="Unassembled WGS sequence"/>
</dbReference>
<protein>
    <submittedName>
        <fullName evidence="1">Uncharacterized protein</fullName>
    </submittedName>
</protein>
<keyword evidence="2" id="KW-1185">Reference proteome</keyword>
<accession>R3W3I7</accession>
<dbReference type="PATRIC" id="fig|1158610.3.peg.2335"/>
<dbReference type="OrthoDB" id="2194643at2"/>
<sequence>MNKDDDNLIEKEASIIKQMQELKEIQDNKSMEEVAELFWNMITIYGLKMDELASLNFYIMKRSLETPANKVFLKERMNLDVEKLGVDGILQVQRALTVTYMERLANDSKRKD</sequence>
<reference evidence="1 2" key="1">
    <citation type="submission" date="2013-02" db="EMBL/GenBank/DDBJ databases">
        <title>The Genome Sequence of Enterococcus phoeniculicola BAA-412.</title>
        <authorList>
            <consortium name="The Broad Institute Genome Sequencing Platform"/>
            <consortium name="The Broad Institute Genome Sequencing Center for Infectious Disease"/>
            <person name="Earl A.M."/>
            <person name="Gilmore M.S."/>
            <person name="Lebreton F."/>
            <person name="Walker B."/>
            <person name="Young S.K."/>
            <person name="Zeng Q."/>
            <person name="Gargeya S."/>
            <person name="Fitzgerald M."/>
            <person name="Haas B."/>
            <person name="Abouelleil A."/>
            <person name="Alvarado L."/>
            <person name="Arachchi H.M."/>
            <person name="Berlin A.M."/>
            <person name="Chapman S.B."/>
            <person name="Dewar J."/>
            <person name="Goldberg J."/>
            <person name="Griggs A."/>
            <person name="Gujja S."/>
            <person name="Hansen M."/>
            <person name="Howarth C."/>
            <person name="Imamovic A."/>
            <person name="Larimer J."/>
            <person name="McCowan C."/>
            <person name="Murphy C."/>
            <person name="Neiman D."/>
            <person name="Pearson M."/>
            <person name="Priest M."/>
            <person name="Roberts A."/>
            <person name="Saif S."/>
            <person name="Shea T."/>
            <person name="Sisk P."/>
            <person name="Sykes S."/>
            <person name="Wortman J."/>
            <person name="Nusbaum C."/>
            <person name="Birren B."/>
        </authorList>
    </citation>
    <scope>NUCLEOTIDE SEQUENCE [LARGE SCALE GENOMIC DNA]</scope>
    <source>
        <strain evidence="1 2">ATCC BAA-412</strain>
    </source>
</reference>
<dbReference type="RefSeq" id="WP_010769003.1">
    <property type="nucleotide sequence ID" value="NZ_ASWE01000001.1"/>
</dbReference>
<dbReference type="EMBL" id="AJAT01000017">
    <property type="protein sequence ID" value="EOL42011.1"/>
    <property type="molecule type" value="Genomic_DNA"/>
</dbReference>